<comment type="caution">
    <text evidence="1">The sequence shown here is derived from an EMBL/GenBank/DDBJ whole genome shotgun (WGS) entry which is preliminary data.</text>
</comment>
<gene>
    <name evidence="1" type="ORF">GS597_08565</name>
</gene>
<accession>A0A8K1ZX84</accession>
<sequence length="79" mass="9428">MVIREALKQKLDTFTDDQLRQIADFIEFLEFRIQKTNTLNSLDDTPKEQVLSDFRQAWHEAMTDQGMPVAQLWEELRNE</sequence>
<dbReference type="AlphaFoldDB" id="A0A8K1ZX84"/>
<dbReference type="EMBL" id="WVIC01000014">
    <property type="protein sequence ID" value="NCJ06558.1"/>
    <property type="molecule type" value="Genomic_DNA"/>
</dbReference>
<name>A0A8K1ZX84_9CYAN</name>
<reference evidence="1" key="1">
    <citation type="submission" date="2019-12" db="EMBL/GenBank/DDBJ databases">
        <title>High-Quality draft genome sequences of three cyanobacteria isolated from the limestone walls of the Old Cathedral of Coimbra.</title>
        <authorList>
            <person name="Tiago I."/>
            <person name="Soares F."/>
            <person name="Portugal A."/>
        </authorList>
    </citation>
    <scope>NUCLEOTIDE SEQUENCE [LARGE SCALE GENOMIC DNA]</scope>
    <source>
        <strain evidence="1">C</strain>
    </source>
</reference>
<protein>
    <recommendedName>
        <fullName evidence="3">DUF2281 domain-containing protein</fullName>
    </recommendedName>
</protein>
<dbReference type="Proteomes" id="UP000607397">
    <property type="component" value="Unassembled WGS sequence"/>
</dbReference>
<dbReference type="RefSeq" id="WP_238718128.1">
    <property type="nucleotide sequence ID" value="NZ_WVIC01000014.1"/>
</dbReference>
<evidence type="ECO:0000313" key="1">
    <source>
        <dbReference type="EMBL" id="NCJ06558.1"/>
    </source>
</evidence>
<evidence type="ECO:0000313" key="2">
    <source>
        <dbReference type="Proteomes" id="UP000607397"/>
    </source>
</evidence>
<keyword evidence="2" id="KW-1185">Reference proteome</keyword>
<organism evidence="1 2">
    <name type="scientific">Petrachloros mirabilis ULC683</name>
    <dbReference type="NCBI Taxonomy" id="2781853"/>
    <lineage>
        <taxon>Bacteria</taxon>
        <taxon>Bacillati</taxon>
        <taxon>Cyanobacteriota</taxon>
        <taxon>Cyanophyceae</taxon>
        <taxon>Synechococcales</taxon>
        <taxon>Petrachlorosaceae</taxon>
        <taxon>Petrachloros</taxon>
        <taxon>Petrachloros mirabilis</taxon>
    </lineage>
</organism>
<evidence type="ECO:0008006" key="3">
    <source>
        <dbReference type="Google" id="ProtNLM"/>
    </source>
</evidence>
<proteinExistence type="predicted"/>